<evidence type="ECO:0000313" key="4">
    <source>
        <dbReference type="Proteomes" id="UP000214646"/>
    </source>
</evidence>
<dbReference type="Gene3D" id="3.30.700.10">
    <property type="entry name" value="Glycoprotein, Type 4 Pilin"/>
    <property type="match status" value="1"/>
</dbReference>
<dbReference type="EMBL" id="NIDE01000017">
    <property type="protein sequence ID" value="OWK36225.1"/>
    <property type="molecule type" value="Genomic_DNA"/>
</dbReference>
<dbReference type="InterPro" id="IPR045584">
    <property type="entry name" value="Pilin-like"/>
</dbReference>
<keyword evidence="4" id="KW-1185">Reference proteome</keyword>
<reference evidence="4" key="1">
    <citation type="submission" date="2017-06" db="EMBL/GenBank/DDBJ databases">
        <title>Genome analysis of Fimbriiglobus ruber SP5, the first member of the order Planctomycetales with confirmed chitinolytic capability.</title>
        <authorList>
            <person name="Ravin N.V."/>
            <person name="Rakitin A.L."/>
            <person name="Ivanova A.A."/>
            <person name="Beletsky A.V."/>
            <person name="Kulichevskaya I.S."/>
            <person name="Mardanov A.V."/>
            <person name="Dedysh S.N."/>
        </authorList>
    </citation>
    <scope>NUCLEOTIDE SEQUENCE [LARGE SCALE GENOMIC DNA]</scope>
    <source>
        <strain evidence="4">SP5</strain>
    </source>
</reference>
<dbReference type="Pfam" id="PF07596">
    <property type="entry name" value="SBP_bac_10"/>
    <property type="match status" value="1"/>
</dbReference>
<comment type="caution">
    <text evidence="3">The sequence shown here is derived from an EMBL/GenBank/DDBJ whole genome shotgun (WGS) entry which is preliminary data.</text>
</comment>
<dbReference type="NCBIfam" id="TIGR02532">
    <property type="entry name" value="IV_pilin_GFxxxE"/>
    <property type="match status" value="1"/>
</dbReference>
<feature type="domain" description="DUF1559" evidence="2">
    <location>
        <begin position="50"/>
        <end position="309"/>
    </location>
</feature>
<dbReference type="PROSITE" id="PS00409">
    <property type="entry name" value="PROKAR_NTER_METHYL"/>
    <property type="match status" value="1"/>
</dbReference>
<sequence length="327" mass="34952">MGVIYFQSHLFPQEVRVMRSRFRAGFTLIELLVVIAIIAILIGLLLPAVQKVREAAARSKCSNNLKQIGVALHAYHSAFDKFPMGQGPGVGAAGWKVILFPYLEQNNVYQQVTLTDVFDSTVLQNLTLSVFVCPSSALSPVPTPVASWYSATVQQQVAAYIGIMGAYPDPAGRTTGTIYASNYGGWWSNAGMLVANQQVNILSATDGSSNTYIVGEQSAAVGTNDYRSRYYSPWGSFTQSSPINQLAAGADTWGMGLTCVAYAPNSQTAGSGANITYGGNTILNSYHTGGLNMLRADGSGQFVSNSVNFTTFQAMCSRNDGVVTVDQ</sequence>
<dbReference type="AlphaFoldDB" id="A0A225DIM1"/>
<proteinExistence type="predicted"/>
<organism evidence="3 4">
    <name type="scientific">Fimbriiglobus ruber</name>
    <dbReference type="NCBI Taxonomy" id="1908690"/>
    <lineage>
        <taxon>Bacteria</taxon>
        <taxon>Pseudomonadati</taxon>
        <taxon>Planctomycetota</taxon>
        <taxon>Planctomycetia</taxon>
        <taxon>Gemmatales</taxon>
        <taxon>Gemmataceae</taxon>
        <taxon>Fimbriiglobus</taxon>
    </lineage>
</organism>
<dbReference type="InterPro" id="IPR012902">
    <property type="entry name" value="N_methyl_site"/>
</dbReference>
<keyword evidence="1" id="KW-0812">Transmembrane</keyword>
<accession>A0A225DIM1</accession>
<keyword evidence="1" id="KW-1133">Transmembrane helix</keyword>
<name>A0A225DIM1_9BACT</name>
<protein>
    <recommendedName>
        <fullName evidence="2">DUF1559 domain-containing protein</fullName>
    </recommendedName>
</protein>
<evidence type="ECO:0000256" key="1">
    <source>
        <dbReference type="SAM" id="Phobius"/>
    </source>
</evidence>
<evidence type="ECO:0000259" key="2">
    <source>
        <dbReference type="Pfam" id="PF07596"/>
    </source>
</evidence>
<feature type="transmembrane region" description="Helical" evidence="1">
    <location>
        <begin position="26"/>
        <end position="49"/>
    </location>
</feature>
<dbReference type="SUPFAM" id="SSF54523">
    <property type="entry name" value="Pili subunits"/>
    <property type="match status" value="1"/>
</dbReference>
<evidence type="ECO:0000313" key="3">
    <source>
        <dbReference type="EMBL" id="OWK36225.1"/>
    </source>
</evidence>
<dbReference type="PANTHER" id="PTHR30093">
    <property type="entry name" value="GENERAL SECRETION PATHWAY PROTEIN G"/>
    <property type="match status" value="1"/>
</dbReference>
<dbReference type="PANTHER" id="PTHR30093:SF2">
    <property type="entry name" value="TYPE II SECRETION SYSTEM PROTEIN H"/>
    <property type="match status" value="1"/>
</dbReference>
<dbReference type="Pfam" id="PF07963">
    <property type="entry name" value="N_methyl"/>
    <property type="match status" value="1"/>
</dbReference>
<dbReference type="InterPro" id="IPR011453">
    <property type="entry name" value="DUF1559"/>
</dbReference>
<keyword evidence="1" id="KW-0472">Membrane</keyword>
<gene>
    <name evidence="3" type="ORF">FRUB_08788</name>
</gene>
<dbReference type="Proteomes" id="UP000214646">
    <property type="component" value="Unassembled WGS sequence"/>
</dbReference>